<dbReference type="VEuPathDB" id="AmoebaDB:ACA1_379280"/>
<protein>
    <recommendedName>
        <fullName evidence="4">UBZ4-type domain-containing protein</fullName>
    </recommendedName>
</protein>
<feature type="region of interest" description="Disordered" evidence="1">
    <location>
        <begin position="711"/>
        <end position="731"/>
    </location>
</feature>
<feature type="region of interest" description="Disordered" evidence="1">
    <location>
        <begin position="873"/>
        <end position="904"/>
    </location>
</feature>
<feature type="compositionally biased region" description="Basic and acidic residues" evidence="1">
    <location>
        <begin position="138"/>
        <end position="150"/>
    </location>
</feature>
<feature type="compositionally biased region" description="Basic and acidic residues" evidence="1">
    <location>
        <begin position="232"/>
        <end position="246"/>
    </location>
</feature>
<organism evidence="2 3">
    <name type="scientific">Acanthamoeba castellanii (strain ATCC 30010 / Neff)</name>
    <dbReference type="NCBI Taxonomy" id="1257118"/>
    <lineage>
        <taxon>Eukaryota</taxon>
        <taxon>Amoebozoa</taxon>
        <taxon>Discosea</taxon>
        <taxon>Longamoebia</taxon>
        <taxon>Centramoebida</taxon>
        <taxon>Acanthamoebidae</taxon>
        <taxon>Acanthamoeba</taxon>
    </lineage>
</organism>
<feature type="compositionally biased region" description="Basic and acidic residues" evidence="1">
    <location>
        <begin position="157"/>
        <end position="204"/>
    </location>
</feature>
<name>L8GUG3_ACACF</name>
<accession>L8GUG3</accession>
<evidence type="ECO:0000256" key="1">
    <source>
        <dbReference type="SAM" id="MobiDB-lite"/>
    </source>
</evidence>
<feature type="compositionally biased region" description="Basic residues" evidence="1">
    <location>
        <begin position="634"/>
        <end position="643"/>
    </location>
</feature>
<feature type="compositionally biased region" description="Acidic residues" evidence="1">
    <location>
        <begin position="446"/>
        <end position="464"/>
    </location>
</feature>
<feature type="compositionally biased region" description="Low complexity" evidence="1">
    <location>
        <begin position="757"/>
        <end position="768"/>
    </location>
</feature>
<dbReference type="OMA" id="KSEMAGH"/>
<feature type="compositionally biased region" description="Basic and acidic residues" evidence="1">
    <location>
        <begin position="370"/>
        <end position="389"/>
    </location>
</feature>
<feature type="compositionally biased region" description="Basic and acidic residues" evidence="1">
    <location>
        <begin position="289"/>
        <end position="305"/>
    </location>
</feature>
<evidence type="ECO:0000313" key="3">
    <source>
        <dbReference type="Proteomes" id="UP000011083"/>
    </source>
</evidence>
<keyword evidence="3" id="KW-1185">Reference proteome</keyword>
<feature type="compositionally biased region" description="Polar residues" evidence="1">
    <location>
        <begin position="77"/>
        <end position="90"/>
    </location>
</feature>
<feature type="region of interest" description="Disordered" evidence="1">
    <location>
        <begin position="757"/>
        <end position="793"/>
    </location>
</feature>
<feature type="compositionally biased region" description="Acidic residues" evidence="1">
    <location>
        <begin position="256"/>
        <end position="265"/>
    </location>
</feature>
<feature type="compositionally biased region" description="Basic residues" evidence="1">
    <location>
        <begin position="10"/>
        <end position="22"/>
    </location>
</feature>
<dbReference type="Proteomes" id="UP000011083">
    <property type="component" value="Unassembled WGS sequence"/>
</dbReference>
<feature type="compositionally biased region" description="Basic residues" evidence="1">
    <location>
        <begin position="66"/>
        <end position="76"/>
    </location>
</feature>
<feature type="region of interest" description="Disordered" evidence="1">
    <location>
        <begin position="623"/>
        <end position="662"/>
    </location>
</feature>
<feature type="compositionally biased region" description="Polar residues" evidence="1">
    <location>
        <begin position="414"/>
        <end position="427"/>
    </location>
</feature>
<feature type="compositionally biased region" description="Basic residues" evidence="1">
    <location>
        <begin position="273"/>
        <end position="288"/>
    </location>
</feature>
<feature type="region of interest" description="Disordered" evidence="1">
    <location>
        <begin position="1"/>
        <end position="490"/>
    </location>
</feature>
<dbReference type="RefSeq" id="XP_004337759.1">
    <property type="nucleotide sequence ID" value="XM_004337711.1"/>
</dbReference>
<dbReference type="AlphaFoldDB" id="L8GUG3"/>
<dbReference type="GeneID" id="14916420"/>
<feature type="compositionally biased region" description="Low complexity" evidence="1">
    <location>
        <begin position="644"/>
        <end position="653"/>
    </location>
</feature>
<gene>
    <name evidence="2" type="ORF">ACA1_379280</name>
</gene>
<dbReference type="STRING" id="1257118.L8GUG3"/>
<dbReference type="OrthoDB" id="5576441at2759"/>
<feature type="compositionally biased region" description="Acidic residues" evidence="1">
    <location>
        <begin position="337"/>
        <end position="353"/>
    </location>
</feature>
<evidence type="ECO:0000313" key="2">
    <source>
        <dbReference type="EMBL" id="ELR15746.1"/>
    </source>
</evidence>
<evidence type="ECO:0008006" key="4">
    <source>
        <dbReference type="Google" id="ProtNLM"/>
    </source>
</evidence>
<feature type="compositionally biased region" description="Acidic residues" evidence="1">
    <location>
        <begin position="214"/>
        <end position="228"/>
    </location>
</feature>
<feature type="compositionally biased region" description="Basic and acidic residues" evidence="1">
    <location>
        <begin position="117"/>
        <end position="127"/>
    </location>
</feature>
<proteinExistence type="predicted"/>
<dbReference type="KEGG" id="acan:ACA1_379280"/>
<feature type="compositionally biased region" description="Basic residues" evidence="1">
    <location>
        <begin position="91"/>
        <end position="101"/>
    </location>
</feature>
<reference evidence="2 3" key="1">
    <citation type="journal article" date="2013" name="Genome Biol.">
        <title>Genome of Acanthamoeba castellanii highlights extensive lateral gene transfer and early evolution of tyrosine kinase signaling.</title>
        <authorList>
            <person name="Clarke M."/>
            <person name="Lohan A.J."/>
            <person name="Liu B."/>
            <person name="Lagkouvardos I."/>
            <person name="Roy S."/>
            <person name="Zafar N."/>
            <person name="Bertelli C."/>
            <person name="Schilde C."/>
            <person name="Kianianmomeni A."/>
            <person name="Burglin T.R."/>
            <person name="Frech C."/>
            <person name="Turcotte B."/>
            <person name="Kopec K.O."/>
            <person name="Synnott J.M."/>
            <person name="Choo C."/>
            <person name="Paponov I."/>
            <person name="Finkler A."/>
            <person name="Soon Heng Tan C."/>
            <person name="Hutchins A.P."/>
            <person name="Weinmeier T."/>
            <person name="Rattei T."/>
            <person name="Chu J.S."/>
            <person name="Gimenez G."/>
            <person name="Irimia M."/>
            <person name="Rigden D.J."/>
            <person name="Fitzpatrick D.A."/>
            <person name="Lorenzo-Morales J."/>
            <person name="Bateman A."/>
            <person name="Chiu C.H."/>
            <person name="Tang P."/>
            <person name="Hegemann P."/>
            <person name="Fromm H."/>
            <person name="Raoult D."/>
            <person name="Greub G."/>
            <person name="Miranda-Saavedra D."/>
            <person name="Chen N."/>
            <person name="Nash P."/>
            <person name="Ginger M.L."/>
            <person name="Horn M."/>
            <person name="Schaap P."/>
            <person name="Caler L."/>
            <person name="Loftus B."/>
        </authorList>
    </citation>
    <scope>NUCLEOTIDE SEQUENCE [LARGE SCALE GENOMIC DNA]</scope>
    <source>
        <strain evidence="2 3">Neff</strain>
    </source>
</reference>
<dbReference type="EMBL" id="KB008025">
    <property type="protein sequence ID" value="ELR15746.1"/>
    <property type="molecule type" value="Genomic_DNA"/>
</dbReference>
<sequence length="942" mass="102426">MSSQPAASTSKHKGSSSGKRRGNGAAGGSQRLFGTPLDIAALPSANQVTLHSDEDSSDQPPSSQLKKTRLAKRKVNKPTSSADELVGTSQKKMKMKVKKKVKEVATPELPGDSGGGMEKEKEKETKPSKRAASQDALLDERRQENNKLREQASSQQHRADDSISTRRDRANPVKEEKEKENGRGQLSQKEKSGRMEQEKSEMAGHSRTYIDLSQDSDEGGEEEEEEEIPLTQREKASSVATERSEVAPDQGNNGKEEEEEEEEEADRSMALVTKRRYGSSSQQHRKKPKLAEAKRRPDGKSHSSDELDFPATSSSANIEHDEGEEEAGSIPKSDQDSHDEEEEEDEAEAEAEAETTGGEKQRVRLGSDSSELKAAEEPNEAQARERDEQPPGWYRKAGREEMAQSDQTDARFLTTPTAQPSADQTPSQKERKRRAKGKEKAPAPPDIDEEDERGRGEEEEEDEITGSQMPAAKPVVTRGEEEEHEEGEPLAALPSVCPMCSKSVKHMDLQAREAHVNSCIDSRQHTTADDPDFVEAFHCELCGKDMTKWNAQQRQQHMERCLDKFTDNISQQLTQQGSEPTQEDFGTITGSRSALVGRIDHLKKCARKHKLSVESFRNTKKWNEMVPAPPSTLKKAKTKRGATKKTTSAAAATKPKRTRKKKTTMADAAAEAAEAAAASEVRSKFFGDELATVSHANFLATIAKLRYKQGGASDGAAPATSTSTGPDAGPAAKALGAGAAVAQPQELGPTVAVMAASSASSSSSTSSVVDKDDGEDDFAADPQFKRPPAVAPKGRKTRVKKLNYDDLVAGMGKEDEELMLAVALSNSLAPAPPAPVLSSPESSPRDLAGFKLGEEQPKMDEAAVSEVMKDLFPDDGSQEIRPTPRLAESTLARRSPQPPGRTSLWNLSSSVAGAYDPVFIRTNVLLSPTSSTWPTRRSCTRR</sequence>